<keyword evidence="1" id="KW-0812">Transmembrane</keyword>
<name>D6XYM8_BACIE</name>
<dbReference type="RefSeq" id="WP_013171615.1">
    <property type="nucleotide sequence ID" value="NC_014219.1"/>
</dbReference>
<keyword evidence="1" id="KW-0472">Membrane</keyword>
<dbReference type="KEGG" id="bse:Bsel_0651"/>
<dbReference type="OrthoDB" id="2988102at2"/>
<feature type="transmembrane region" description="Helical" evidence="1">
    <location>
        <begin position="50"/>
        <end position="72"/>
    </location>
</feature>
<dbReference type="EMBL" id="CP001791">
    <property type="protein sequence ID" value="ADH98186.1"/>
    <property type="molecule type" value="Genomic_DNA"/>
</dbReference>
<dbReference type="Proteomes" id="UP000000271">
    <property type="component" value="Chromosome"/>
</dbReference>
<evidence type="ECO:0008006" key="4">
    <source>
        <dbReference type="Google" id="ProtNLM"/>
    </source>
</evidence>
<organism evidence="2 3">
    <name type="scientific">Bacillus selenitireducens (strain ATCC 700615 / DSM 15326 / MLS10)</name>
    <dbReference type="NCBI Taxonomy" id="439292"/>
    <lineage>
        <taxon>Bacteria</taxon>
        <taxon>Bacillati</taxon>
        <taxon>Bacillota</taxon>
        <taxon>Bacilli</taxon>
        <taxon>Bacillales</taxon>
        <taxon>Bacillaceae</taxon>
        <taxon>Salisediminibacterium</taxon>
    </lineage>
</organism>
<sequence>MYELYYFLHLTGIAVWIGSFLAFAALIRHMAKSETIGDTHSALLLRMKRFVNAGVMPAAVLVLITGVLMILRFDHSALPLYMRLMEQIGGVALILTVLVISLYSRKITGNLVADTKGTRIARVYAMMLTISAMLGILVLLITALRLA</sequence>
<proteinExistence type="predicted"/>
<feature type="transmembrane region" description="Helical" evidence="1">
    <location>
        <begin position="84"/>
        <end position="103"/>
    </location>
</feature>
<keyword evidence="1" id="KW-1133">Transmembrane helix</keyword>
<dbReference type="HOGENOM" id="CLU_144714_0_0_9"/>
<evidence type="ECO:0000313" key="3">
    <source>
        <dbReference type="Proteomes" id="UP000000271"/>
    </source>
</evidence>
<keyword evidence="3" id="KW-1185">Reference proteome</keyword>
<dbReference type="AlphaFoldDB" id="D6XYM8"/>
<feature type="transmembrane region" description="Helical" evidence="1">
    <location>
        <begin position="123"/>
        <end position="144"/>
    </location>
</feature>
<reference evidence="2" key="1">
    <citation type="submission" date="2009-10" db="EMBL/GenBank/DDBJ databases">
        <title>Complete sequence of Bacillus selenitireducens MLS10.</title>
        <authorList>
            <consortium name="US DOE Joint Genome Institute"/>
            <person name="Lucas S."/>
            <person name="Copeland A."/>
            <person name="Lapidus A."/>
            <person name="Glavina del Rio T."/>
            <person name="Dalin E."/>
            <person name="Tice H."/>
            <person name="Bruce D."/>
            <person name="Goodwin L."/>
            <person name="Pitluck S."/>
            <person name="Sims D."/>
            <person name="Brettin T."/>
            <person name="Detter J.C."/>
            <person name="Han C."/>
            <person name="Larimer F."/>
            <person name="Land M."/>
            <person name="Hauser L."/>
            <person name="Kyrpides N."/>
            <person name="Ovchinnikova G."/>
            <person name="Stolz J."/>
        </authorList>
    </citation>
    <scope>NUCLEOTIDE SEQUENCE [LARGE SCALE GENOMIC DNA]</scope>
    <source>
        <strain evidence="2">MLS10</strain>
    </source>
</reference>
<protein>
    <recommendedName>
        <fullName evidence="4">Copper resistance protein D domain-containing protein</fullName>
    </recommendedName>
</protein>
<feature type="transmembrane region" description="Helical" evidence="1">
    <location>
        <begin position="6"/>
        <end position="29"/>
    </location>
</feature>
<accession>D6XYM8</accession>
<gene>
    <name evidence="2" type="ordered locus">Bsel_0651</name>
</gene>
<evidence type="ECO:0000313" key="2">
    <source>
        <dbReference type="EMBL" id="ADH98186.1"/>
    </source>
</evidence>
<dbReference type="STRING" id="439292.Bsel_0651"/>
<dbReference type="eggNOG" id="ENOG5033EB1">
    <property type="taxonomic scope" value="Bacteria"/>
</dbReference>
<evidence type="ECO:0000256" key="1">
    <source>
        <dbReference type="SAM" id="Phobius"/>
    </source>
</evidence>